<evidence type="ECO:0000313" key="9">
    <source>
        <dbReference type="EMBL" id="GBP59845.1"/>
    </source>
</evidence>
<keyword evidence="3 7" id="KW-0812">Transmembrane</keyword>
<dbReference type="InterPro" id="IPR011701">
    <property type="entry name" value="MFS"/>
</dbReference>
<keyword evidence="5 7" id="KW-0472">Membrane</keyword>
<evidence type="ECO:0000256" key="1">
    <source>
        <dbReference type="ARBA" id="ARBA00004141"/>
    </source>
</evidence>
<dbReference type="EMBL" id="BGZK01000772">
    <property type="protein sequence ID" value="GBP59845.1"/>
    <property type="molecule type" value="Genomic_DNA"/>
</dbReference>
<evidence type="ECO:0000259" key="8">
    <source>
        <dbReference type="PROSITE" id="PS50850"/>
    </source>
</evidence>
<organism evidence="9 10">
    <name type="scientific">Eumeta variegata</name>
    <name type="common">Bagworm moth</name>
    <name type="synonym">Eumeta japonica</name>
    <dbReference type="NCBI Taxonomy" id="151549"/>
    <lineage>
        <taxon>Eukaryota</taxon>
        <taxon>Metazoa</taxon>
        <taxon>Ecdysozoa</taxon>
        <taxon>Arthropoda</taxon>
        <taxon>Hexapoda</taxon>
        <taxon>Insecta</taxon>
        <taxon>Pterygota</taxon>
        <taxon>Neoptera</taxon>
        <taxon>Endopterygota</taxon>
        <taxon>Lepidoptera</taxon>
        <taxon>Glossata</taxon>
        <taxon>Ditrysia</taxon>
        <taxon>Tineoidea</taxon>
        <taxon>Psychidae</taxon>
        <taxon>Oiketicinae</taxon>
        <taxon>Eumeta</taxon>
    </lineage>
</organism>
<feature type="transmembrane region" description="Helical" evidence="7">
    <location>
        <begin position="428"/>
        <end position="449"/>
    </location>
</feature>
<feature type="transmembrane region" description="Helical" evidence="7">
    <location>
        <begin position="303"/>
        <end position="324"/>
    </location>
</feature>
<evidence type="ECO:0000256" key="3">
    <source>
        <dbReference type="ARBA" id="ARBA00022692"/>
    </source>
</evidence>
<feature type="transmembrane region" description="Helical" evidence="7">
    <location>
        <begin position="164"/>
        <end position="186"/>
    </location>
</feature>
<gene>
    <name evidence="9" type="primary">SV2B</name>
    <name evidence="9" type="ORF">EVAR_40229_1</name>
</gene>
<comment type="subcellular location">
    <subcellularLocation>
        <location evidence="1">Membrane</location>
        <topology evidence="1">Multi-pass membrane protein</topology>
    </subcellularLocation>
</comment>
<dbReference type="SUPFAM" id="SSF103473">
    <property type="entry name" value="MFS general substrate transporter"/>
    <property type="match status" value="1"/>
</dbReference>
<keyword evidence="10" id="KW-1185">Reference proteome</keyword>
<feature type="transmembrane region" description="Helical" evidence="7">
    <location>
        <begin position="403"/>
        <end position="422"/>
    </location>
</feature>
<keyword evidence="4 7" id="KW-1133">Transmembrane helix</keyword>
<feature type="region of interest" description="Disordered" evidence="6">
    <location>
        <begin position="507"/>
        <end position="534"/>
    </location>
</feature>
<feature type="transmembrane region" description="Helical" evidence="7">
    <location>
        <begin position="131"/>
        <end position="152"/>
    </location>
</feature>
<dbReference type="GO" id="GO:0016020">
    <property type="term" value="C:membrane"/>
    <property type="evidence" value="ECO:0007669"/>
    <property type="project" value="UniProtKB-SubCell"/>
</dbReference>
<keyword evidence="2" id="KW-0813">Transport</keyword>
<dbReference type="STRING" id="151549.A0A4C1XCG9"/>
<feature type="transmembrane region" description="Helical" evidence="7">
    <location>
        <begin position="106"/>
        <end position="125"/>
    </location>
</feature>
<dbReference type="OrthoDB" id="433512at2759"/>
<evidence type="ECO:0000256" key="2">
    <source>
        <dbReference type="ARBA" id="ARBA00022448"/>
    </source>
</evidence>
<feature type="domain" description="Major facilitator superfamily (MFS) profile" evidence="8">
    <location>
        <begin position="40"/>
        <end position="512"/>
    </location>
</feature>
<evidence type="ECO:0000256" key="4">
    <source>
        <dbReference type="ARBA" id="ARBA00022989"/>
    </source>
</evidence>
<dbReference type="Pfam" id="PF07690">
    <property type="entry name" value="MFS_1"/>
    <property type="match status" value="1"/>
</dbReference>
<feature type="transmembrane region" description="Helical" evidence="7">
    <location>
        <begin position="375"/>
        <end position="394"/>
    </location>
</feature>
<evidence type="ECO:0000256" key="7">
    <source>
        <dbReference type="SAM" id="Phobius"/>
    </source>
</evidence>
<dbReference type="Gene3D" id="1.20.1250.20">
    <property type="entry name" value="MFS general substrate transporter like domains"/>
    <property type="match status" value="1"/>
</dbReference>
<dbReference type="PANTHER" id="PTHR23511:SF35">
    <property type="entry name" value="MAJOR FACILITATOR SUPERFAMILY (MFS) PROFILE DOMAIN-CONTAINING PROTEIN"/>
    <property type="match status" value="1"/>
</dbReference>
<dbReference type="AlphaFoldDB" id="A0A4C1XCG9"/>
<dbReference type="PANTHER" id="PTHR23511">
    <property type="entry name" value="SYNAPTIC VESICLE GLYCOPROTEIN 2"/>
    <property type="match status" value="1"/>
</dbReference>
<dbReference type="Proteomes" id="UP000299102">
    <property type="component" value="Unassembled WGS sequence"/>
</dbReference>
<dbReference type="InterPro" id="IPR036259">
    <property type="entry name" value="MFS_trans_sf"/>
</dbReference>
<feature type="transmembrane region" description="Helical" evidence="7">
    <location>
        <begin position="461"/>
        <end position="484"/>
    </location>
</feature>
<feature type="transmembrane region" description="Helical" evidence="7">
    <location>
        <begin position="206"/>
        <end position="226"/>
    </location>
</feature>
<feature type="transmembrane region" description="Helical" evidence="7">
    <location>
        <begin position="78"/>
        <end position="97"/>
    </location>
</feature>
<comment type="caution">
    <text evidence="9">The sequence shown here is derived from an EMBL/GenBank/DDBJ whole genome shotgun (WGS) entry which is preliminary data.</text>
</comment>
<dbReference type="GO" id="GO:0022857">
    <property type="term" value="F:transmembrane transporter activity"/>
    <property type="evidence" value="ECO:0007669"/>
    <property type="project" value="InterPro"/>
</dbReference>
<dbReference type="PROSITE" id="PS50850">
    <property type="entry name" value="MFS"/>
    <property type="match status" value="1"/>
</dbReference>
<dbReference type="InterPro" id="IPR020846">
    <property type="entry name" value="MFS_dom"/>
</dbReference>
<protein>
    <submittedName>
        <fullName evidence="9">Synaptic vesicle glycoprotein 2B</fullName>
    </submittedName>
</protein>
<name>A0A4C1XCG9_EUMVA</name>
<sequence>MVLIKEIDRKPVDLTSKSEKCHAYEEALDLAGTGRYNLWLLIATSVVTISMGLDMFGFSVVVAGCTCDFQLTLTQKGILTSMPFAGAITMAYPWGYFSDTRGRRNCLLVAMTVSCACAVLCSFSPNWIVMAVLKMIGTSFCSAVQSITYSLLGECTPRRVRGAYMMVMTASLMSTTWLYFVLSFVLKLNFVHDLGIWGITFRPWRLLALIMATPLGLGALCLSFCFESPKFLANQGRTEDAVRILRKIHAINYGNEEGYSVKSLHLEEENNATPRGQEPILASIWNQTVPLFKPPLLWKTLQLYYLTAVIYSSNNSFVMWYPFITNAFFVSYGRGVTEINGLCQLITAGISPSSSSDNSTTAADTEVCRDSLEDLTVYSGILLSVLFTIINLILAKFSKRKKVVMITTLLASIVGGVVTNLVPEAFTAMALFMLFLITAMGIGILFSYYVDLYPTSYRGMVACLGVMVARLSSLIGTNVVGAFIKDHCTTTFYAWSVYICCSFTKLSSGKRTGKPSKSRWSSLPMESRNPKGVTSALPASWEEIGFLVERKSG</sequence>
<feature type="transmembrane region" description="Helical" evidence="7">
    <location>
        <begin position="38"/>
        <end position="58"/>
    </location>
</feature>
<accession>A0A4C1XCG9</accession>
<evidence type="ECO:0000313" key="10">
    <source>
        <dbReference type="Proteomes" id="UP000299102"/>
    </source>
</evidence>
<evidence type="ECO:0000256" key="5">
    <source>
        <dbReference type="ARBA" id="ARBA00023136"/>
    </source>
</evidence>
<evidence type="ECO:0000256" key="6">
    <source>
        <dbReference type="SAM" id="MobiDB-lite"/>
    </source>
</evidence>
<reference evidence="9 10" key="1">
    <citation type="journal article" date="2019" name="Commun. Biol.">
        <title>The bagworm genome reveals a unique fibroin gene that provides high tensile strength.</title>
        <authorList>
            <person name="Kono N."/>
            <person name="Nakamura H."/>
            <person name="Ohtoshi R."/>
            <person name="Tomita M."/>
            <person name="Numata K."/>
            <person name="Arakawa K."/>
        </authorList>
    </citation>
    <scope>NUCLEOTIDE SEQUENCE [LARGE SCALE GENOMIC DNA]</scope>
</reference>
<proteinExistence type="predicted"/>